<organism evidence="5 6">
    <name type="scientific">Caldithrix abyssi DSM 13497</name>
    <dbReference type="NCBI Taxonomy" id="880073"/>
    <lineage>
        <taxon>Bacteria</taxon>
        <taxon>Pseudomonadati</taxon>
        <taxon>Calditrichota</taxon>
        <taxon>Calditrichia</taxon>
        <taxon>Calditrichales</taxon>
        <taxon>Calditrichaceae</taxon>
        <taxon>Caldithrix</taxon>
    </lineage>
</organism>
<dbReference type="AlphaFoldDB" id="A0A1J1CAE2"/>
<proteinExistence type="predicted"/>
<dbReference type="Gene3D" id="1.10.1060.10">
    <property type="entry name" value="Alpha-helical ferredoxin"/>
    <property type="match status" value="1"/>
</dbReference>
<dbReference type="PANTHER" id="PTHR42783">
    <property type="entry name" value="GLUTAMATE SYNTHASE [NADPH] SMALL CHAIN"/>
    <property type="match status" value="1"/>
</dbReference>
<dbReference type="InterPro" id="IPR023753">
    <property type="entry name" value="FAD/NAD-binding_dom"/>
</dbReference>
<dbReference type="SUPFAM" id="SSF46548">
    <property type="entry name" value="alpha-helical ferredoxin"/>
    <property type="match status" value="2"/>
</dbReference>
<dbReference type="PANTHER" id="PTHR42783:SF3">
    <property type="entry name" value="GLUTAMATE SYNTHASE [NADPH] SMALL CHAIN-RELATED"/>
    <property type="match status" value="1"/>
</dbReference>
<dbReference type="GO" id="GO:0016491">
    <property type="term" value="F:oxidoreductase activity"/>
    <property type="evidence" value="ECO:0007669"/>
    <property type="project" value="InterPro"/>
</dbReference>
<evidence type="ECO:0000313" key="5">
    <source>
        <dbReference type="EMBL" id="APF18880.1"/>
    </source>
</evidence>
<protein>
    <submittedName>
        <fullName evidence="5">Selenate reductase, Fe-S subunit</fullName>
    </submittedName>
</protein>
<dbReference type="SUPFAM" id="SSF51395">
    <property type="entry name" value="FMN-linked oxidoreductases"/>
    <property type="match status" value="1"/>
</dbReference>
<accession>A0A1J1CAE2</accession>
<dbReference type="NCBIfam" id="TIGR03315">
    <property type="entry name" value="Se_ygfK"/>
    <property type="match status" value="1"/>
</dbReference>
<gene>
    <name evidence="5" type="ORF">Cabys_2131</name>
</gene>
<evidence type="ECO:0000256" key="1">
    <source>
        <dbReference type="ARBA" id="ARBA00022723"/>
    </source>
</evidence>
<dbReference type="PROSITE" id="PS51379">
    <property type="entry name" value="4FE4S_FER_2"/>
    <property type="match status" value="1"/>
</dbReference>
<keyword evidence="1" id="KW-0479">Metal-binding</keyword>
<dbReference type="SUPFAM" id="SSF51971">
    <property type="entry name" value="Nucleotide-binding domain"/>
    <property type="match status" value="1"/>
</dbReference>
<dbReference type="GO" id="GO:0046872">
    <property type="term" value="F:metal ion binding"/>
    <property type="evidence" value="ECO:0007669"/>
    <property type="project" value="UniProtKB-KW"/>
</dbReference>
<dbReference type="InterPro" id="IPR017701">
    <property type="entry name" value="Se_rdtase_YgfK"/>
</dbReference>
<evidence type="ECO:0000259" key="4">
    <source>
        <dbReference type="PROSITE" id="PS51379"/>
    </source>
</evidence>
<dbReference type="InterPro" id="IPR028261">
    <property type="entry name" value="DPD_II"/>
</dbReference>
<dbReference type="PRINTS" id="PR00419">
    <property type="entry name" value="ADXRDTASE"/>
</dbReference>
<sequence length="1075" mass="121671">MKKIFIFNFRQFYEIAKFWLDLQEYMMSDVMRPIPFEEFLNWLIDEFAKKRTIFSYPAEKFFFKHNDRRIKLFEHTLETPLGPAAGPHTQMAQNIVVAYLAGGRFFELKTVQKLDQLQIPRPCIEAQDEGYNVEWSQELQLEQSFDEYVKAWFALHLLQAVFNDQAAVSPAFIFNMSVGYDLKGIQSPKMDRFINHLIDASKSETFNDYKKQMLIWLKKQGIAEKLIALSPQGDRVVLEHVVETLETISPQITNSVTVSTMHGCPPQEIEAICSYLLSEKKLHTYVKLNPTLLGFEGVQKILNNLGYRYIELDRSAFEHDLQYADALPMIRRLQHIAAEQGRVFGIKLSNTLGTKNKLGRLPGDEMYMSGRALFPLTINLAGRLATDLDGKINISFSGGASIYNVRDILETGIFPVTMVTDLLKPGGYARLFQMAEEVDAHSWPEWTQAGQINLQKLNALAASALQDNYYRKARREVDSIKIKKALPVFDCYLSPCREACPIHQDVAEYIRLVEEERYLDAFKVIIETNPLPHITGYICDHQCMYHCTRWDYEDPVYIREMKKVAAENSWETFIKNYGKTLAPKQTNGIKAAIVGAGPAGLSAAYFLARSGFEVTVFEKEEKAGGVVQNTIPDFRLPQYAIDRDVELVEKYGVNFQFGARNITVINLKERGFKYVFLAIGAGKSRKLSLHPENGPVIDALEFLHHFKQKKTLQLGKKVAVIGGGNSAMDAARAAKRLSGVEQVYIVYRRTREFMPADREELEAALKDGVIFKELLLPVGFEKGRLTCQKMVLGQIDEDGRRSVKAIENAFEELNVDAVITAIGEQVDEQFLKDNGIVLKKTQNEEVIVETNVQNVFIGGDALRGPSTVVESIADGKKAAELIALKEQQKPTAAADLKTLIDRSKLKADLLQRKGMVVALQTDPAQEAARCLSCNFVCDKCVEVCPNRANMALPVADGGNDSFTDVAQILHIDGFCNECGNCETFCPYQGKPYKDKITVFWTKEDFEDSKNEGFWLRQRNGTLSFAARLKGQNGEIVLDQKGELLKADWKQKDEYFDRFLAVLREVALKHPYLLKG</sequence>
<keyword evidence="2" id="KW-0408">Iron</keyword>
<dbReference type="Pfam" id="PF07992">
    <property type="entry name" value="Pyr_redox_2"/>
    <property type="match status" value="1"/>
</dbReference>
<dbReference type="Proteomes" id="UP000183868">
    <property type="component" value="Chromosome"/>
</dbReference>
<dbReference type="Pfam" id="PF14691">
    <property type="entry name" value="Fer4_20"/>
    <property type="match status" value="1"/>
</dbReference>
<feature type="domain" description="4Fe-4S ferredoxin-type" evidence="4">
    <location>
        <begin position="967"/>
        <end position="995"/>
    </location>
</feature>
<dbReference type="InterPro" id="IPR017896">
    <property type="entry name" value="4Fe4S_Fe-S-bd"/>
</dbReference>
<reference evidence="5 6" key="1">
    <citation type="submission" date="2016-11" db="EMBL/GenBank/DDBJ databases">
        <title>Genomic analysis of Caldithrix abyssi and proposal of a novel bacterial phylum Caldithrichaeota.</title>
        <authorList>
            <person name="Kublanov I."/>
            <person name="Sigalova O."/>
            <person name="Gavrilov S."/>
            <person name="Lebedinsky A."/>
            <person name="Ivanova N."/>
            <person name="Daum C."/>
            <person name="Reddy T."/>
            <person name="Klenk H.P."/>
            <person name="Goker M."/>
            <person name="Reva O."/>
            <person name="Miroshnichenko M."/>
            <person name="Kyprides N."/>
            <person name="Woyke T."/>
            <person name="Gelfand M."/>
        </authorList>
    </citation>
    <scope>NUCLEOTIDE SEQUENCE [LARGE SCALE GENOMIC DNA]</scope>
    <source>
        <strain evidence="5 6">LF13</strain>
    </source>
</reference>
<dbReference type="EMBL" id="CP018099">
    <property type="protein sequence ID" value="APF18880.1"/>
    <property type="molecule type" value="Genomic_DNA"/>
</dbReference>
<evidence type="ECO:0000256" key="3">
    <source>
        <dbReference type="ARBA" id="ARBA00023014"/>
    </source>
</evidence>
<name>A0A1J1CAE2_CALAY</name>
<dbReference type="PROSITE" id="PS00198">
    <property type="entry name" value="4FE4S_FER_1"/>
    <property type="match status" value="1"/>
</dbReference>
<evidence type="ECO:0000256" key="2">
    <source>
        <dbReference type="ARBA" id="ARBA00023004"/>
    </source>
</evidence>
<dbReference type="GO" id="GO:0051536">
    <property type="term" value="F:iron-sulfur cluster binding"/>
    <property type="evidence" value="ECO:0007669"/>
    <property type="project" value="UniProtKB-KW"/>
</dbReference>
<dbReference type="Gene3D" id="3.50.50.60">
    <property type="entry name" value="FAD/NAD(P)-binding domain"/>
    <property type="match status" value="2"/>
</dbReference>
<dbReference type="InterPro" id="IPR017900">
    <property type="entry name" value="4Fe4S_Fe_S_CS"/>
</dbReference>
<dbReference type="InterPro" id="IPR036188">
    <property type="entry name" value="FAD/NAD-bd_sf"/>
</dbReference>
<dbReference type="KEGG" id="caby:Cabys_2131"/>
<evidence type="ECO:0000313" key="6">
    <source>
        <dbReference type="Proteomes" id="UP000183868"/>
    </source>
</evidence>
<keyword evidence="3" id="KW-0411">Iron-sulfur</keyword>
<dbReference type="InterPro" id="IPR009051">
    <property type="entry name" value="Helical_ferredxn"/>
</dbReference>